<dbReference type="InterPro" id="IPR006076">
    <property type="entry name" value="FAD-dep_OxRdtase"/>
</dbReference>
<feature type="domain" description="FAD dependent oxidoreductase" evidence="8">
    <location>
        <begin position="19"/>
        <end position="410"/>
    </location>
</feature>
<dbReference type="PANTHER" id="PTHR13847:SF280">
    <property type="entry name" value="D-AMINO ACID DEHYDROGENASE"/>
    <property type="match status" value="1"/>
</dbReference>
<gene>
    <name evidence="7" type="primary">dadA</name>
    <name evidence="9" type="ORF">QR297_03520</name>
</gene>
<keyword evidence="10" id="KW-1185">Reference proteome</keyword>
<evidence type="ECO:0000256" key="3">
    <source>
        <dbReference type="ARBA" id="ARBA00022630"/>
    </source>
</evidence>
<keyword evidence="5 7" id="KW-0560">Oxidoreductase</keyword>
<evidence type="ECO:0000256" key="6">
    <source>
        <dbReference type="ARBA" id="ARBA00047884"/>
    </source>
</evidence>
<accession>A0ABY9SVV7</accession>
<dbReference type="InterPro" id="IPR023080">
    <property type="entry name" value="DadA"/>
</dbReference>
<comment type="catalytic activity">
    <reaction evidence="6 7">
        <text>a D-alpha-amino acid + A + H2O = a 2-oxocarboxylate + AH2 + NH4(+)</text>
        <dbReference type="Rhea" id="RHEA:18125"/>
        <dbReference type="ChEBI" id="CHEBI:13193"/>
        <dbReference type="ChEBI" id="CHEBI:15377"/>
        <dbReference type="ChEBI" id="CHEBI:17499"/>
        <dbReference type="ChEBI" id="CHEBI:28938"/>
        <dbReference type="ChEBI" id="CHEBI:35179"/>
        <dbReference type="ChEBI" id="CHEBI:59871"/>
    </reaction>
</comment>
<dbReference type="Pfam" id="PF01266">
    <property type="entry name" value="DAO"/>
    <property type="match status" value="1"/>
</dbReference>
<dbReference type="SUPFAM" id="SSF51905">
    <property type="entry name" value="FAD/NAD(P)-binding domain"/>
    <property type="match status" value="1"/>
</dbReference>
<dbReference type="NCBIfam" id="NF001933">
    <property type="entry name" value="PRK00711.1"/>
    <property type="match status" value="1"/>
</dbReference>
<comment type="similarity">
    <text evidence="2 7">Belongs to the DadA oxidoreductase family.</text>
</comment>
<dbReference type="InterPro" id="IPR036188">
    <property type="entry name" value="FAD/NAD-bd_sf"/>
</dbReference>
<organism evidence="9 10">
    <name type="scientific">Pseudomonas shirazica</name>
    <dbReference type="NCBI Taxonomy" id="1940636"/>
    <lineage>
        <taxon>Bacteria</taxon>
        <taxon>Pseudomonadati</taxon>
        <taxon>Pseudomonadota</taxon>
        <taxon>Gammaproteobacteria</taxon>
        <taxon>Pseudomonadales</taxon>
        <taxon>Pseudomonadaceae</taxon>
        <taxon>Pseudomonas</taxon>
    </lineage>
</organism>
<dbReference type="Gene3D" id="3.30.9.10">
    <property type="entry name" value="D-Amino Acid Oxidase, subunit A, domain 2"/>
    <property type="match status" value="1"/>
</dbReference>
<reference evidence="9 10" key="1">
    <citation type="journal article" date="2023" name="J Bioinform Genom">
        <title>Complete genome sequence of the bacterium Pseudomonas shirazica hy376 from natural waters of algiers.</title>
        <authorList>
            <person name="Haffaressas Y."/>
            <person name="Seghouani N."/>
            <person name="Arzamasceva V.O."/>
            <person name="Tepeeva A.N."/>
            <person name="Vasilenko O.V."/>
        </authorList>
    </citation>
    <scope>NUCLEOTIDE SEQUENCE [LARGE SCALE GENOMIC DNA]</scope>
    <source>
        <strain evidence="9 10">HY376</strain>
    </source>
</reference>
<evidence type="ECO:0000256" key="7">
    <source>
        <dbReference type="HAMAP-Rule" id="MF_01202"/>
    </source>
</evidence>
<dbReference type="HAMAP" id="MF_01202">
    <property type="entry name" value="DadA"/>
    <property type="match status" value="1"/>
</dbReference>
<evidence type="ECO:0000259" key="8">
    <source>
        <dbReference type="Pfam" id="PF01266"/>
    </source>
</evidence>
<keyword evidence="4 7" id="KW-0274">FAD</keyword>
<comment type="cofactor">
    <cofactor evidence="1 7">
        <name>FAD</name>
        <dbReference type="ChEBI" id="CHEBI:57692"/>
    </cofactor>
</comment>
<evidence type="ECO:0000313" key="10">
    <source>
        <dbReference type="Proteomes" id="UP001258940"/>
    </source>
</evidence>
<proteinExistence type="inferred from homology"/>
<name>A0ABY9SVV7_9PSED</name>
<dbReference type="SUPFAM" id="SSF54373">
    <property type="entry name" value="FAD-linked reductases, C-terminal domain"/>
    <property type="match status" value="1"/>
</dbReference>
<dbReference type="Proteomes" id="UP001258940">
    <property type="component" value="Chromosome"/>
</dbReference>
<comment type="function">
    <text evidence="7">Oxidative deamination of D-amino acids.</text>
</comment>
<dbReference type="EMBL" id="CP127845">
    <property type="protein sequence ID" value="WMY87735.1"/>
    <property type="molecule type" value="Genomic_DNA"/>
</dbReference>
<sequence>MALTSASFQQRTRTDMAQHVCIIGGGVIGLSTAYALVRDGFDVTLIEARDSLGSETSFANGGQLSYRYVAPLADAGVPLQALGWMLRGESPLRLRPRFDRAQWRWMAAFLGACRSSVNRANAGHLLRLALLSQSTLQTWREEDGLDGFNWRRNGKLVTFRQASSFEHARKNLAAPQQQQVLSHADCTRLDPALAEAPFVGAIYTPDEEVGDCHSFCQQLAAHLQASGRCKFRLGQAVSAIRHAHGVVNSIELDDEVLPVEQLVVAAGHRSALLALPGIDLPLYPLKGYSLTLPIGAQHKAPDLSITDYDRKIVYARIGEQLRVAAMVDIVGFDPSLDPKRLALLKRQARETFANAGDYDYAIEWAGMRPATPSGVPLLGATAYRNLWLNLGHGALGFTLACASARLLSELIGQRRPSIDLQGFTARAAGGNNRTAACL</sequence>
<dbReference type="PANTHER" id="PTHR13847">
    <property type="entry name" value="SARCOSINE DEHYDROGENASE-RELATED"/>
    <property type="match status" value="1"/>
</dbReference>
<dbReference type="EC" id="1.4.99.-" evidence="7"/>
<keyword evidence="3 7" id="KW-0285">Flavoprotein</keyword>
<protein>
    <recommendedName>
        <fullName evidence="7">D-amino acid dehydrogenase</fullName>
        <ecNumber evidence="7">1.4.99.-</ecNumber>
    </recommendedName>
</protein>
<dbReference type="GO" id="GO:0016491">
    <property type="term" value="F:oxidoreductase activity"/>
    <property type="evidence" value="ECO:0007669"/>
    <property type="project" value="UniProtKB-KW"/>
</dbReference>
<evidence type="ECO:0000256" key="2">
    <source>
        <dbReference type="ARBA" id="ARBA00009410"/>
    </source>
</evidence>
<evidence type="ECO:0000313" key="9">
    <source>
        <dbReference type="EMBL" id="WMY87735.1"/>
    </source>
</evidence>
<evidence type="ECO:0000256" key="1">
    <source>
        <dbReference type="ARBA" id="ARBA00001974"/>
    </source>
</evidence>
<evidence type="ECO:0000256" key="4">
    <source>
        <dbReference type="ARBA" id="ARBA00022827"/>
    </source>
</evidence>
<feature type="binding site" evidence="7">
    <location>
        <begin position="20"/>
        <end position="34"/>
    </location>
    <ligand>
        <name>FAD</name>
        <dbReference type="ChEBI" id="CHEBI:57692"/>
    </ligand>
</feature>
<dbReference type="Gene3D" id="3.50.50.60">
    <property type="entry name" value="FAD/NAD(P)-binding domain"/>
    <property type="match status" value="2"/>
</dbReference>
<evidence type="ECO:0000256" key="5">
    <source>
        <dbReference type="ARBA" id="ARBA00023002"/>
    </source>
</evidence>